<organism evidence="10 11">
    <name type="scientific">Actinomadura macrotermitis</name>
    <dbReference type="NCBI Taxonomy" id="2585200"/>
    <lineage>
        <taxon>Bacteria</taxon>
        <taxon>Bacillati</taxon>
        <taxon>Actinomycetota</taxon>
        <taxon>Actinomycetes</taxon>
        <taxon>Streptosporangiales</taxon>
        <taxon>Thermomonosporaceae</taxon>
        <taxon>Actinomadura</taxon>
    </lineage>
</organism>
<feature type="transmembrane region" description="Helical" evidence="7">
    <location>
        <begin position="32"/>
        <end position="55"/>
    </location>
</feature>
<dbReference type="NCBIfam" id="TIGR02227">
    <property type="entry name" value="sigpep_I_bact"/>
    <property type="match status" value="1"/>
</dbReference>
<comment type="caution">
    <text evidence="10">The sequence shown here is derived from an EMBL/GenBank/DDBJ whole genome shotgun (WGS) entry which is preliminary data.</text>
</comment>
<dbReference type="SUPFAM" id="SSF51306">
    <property type="entry name" value="LexA/Signal peptidase"/>
    <property type="match status" value="1"/>
</dbReference>
<feature type="active site" evidence="6">
    <location>
        <position position="131"/>
    </location>
</feature>
<comment type="similarity">
    <text evidence="3 7">Belongs to the peptidase S26 family.</text>
</comment>
<evidence type="ECO:0000256" key="8">
    <source>
        <dbReference type="SAM" id="MobiDB-lite"/>
    </source>
</evidence>
<dbReference type="GO" id="GO:0006465">
    <property type="term" value="P:signal peptide processing"/>
    <property type="evidence" value="ECO:0007669"/>
    <property type="project" value="InterPro"/>
</dbReference>
<name>A0A7K0BWW7_9ACTN</name>
<keyword evidence="5 7" id="KW-0378">Hydrolase</keyword>
<dbReference type="Proteomes" id="UP000487268">
    <property type="component" value="Unassembled WGS sequence"/>
</dbReference>
<evidence type="ECO:0000256" key="1">
    <source>
        <dbReference type="ARBA" id="ARBA00000677"/>
    </source>
</evidence>
<dbReference type="GO" id="GO:0005886">
    <property type="term" value="C:plasma membrane"/>
    <property type="evidence" value="ECO:0007669"/>
    <property type="project" value="UniProtKB-SubCell"/>
</dbReference>
<dbReference type="AlphaFoldDB" id="A0A7K0BWW7"/>
<keyword evidence="7" id="KW-0812">Transmembrane</keyword>
<protein>
    <recommendedName>
        <fullName evidence="4 7">Signal peptidase I</fullName>
        <ecNumber evidence="4 7">3.4.21.89</ecNumber>
    </recommendedName>
</protein>
<dbReference type="InterPro" id="IPR000223">
    <property type="entry name" value="Pept_S26A_signal_pept_1"/>
</dbReference>
<dbReference type="PANTHER" id="PTHR43390:SF1">
    <property type="entry name" value="CHLOROPLAST PROCESSING PEPTIDASE"/>
    <property type="match status" value="1"/>
</dbReference>
<evidence type="ECO:0000259" key="9">
    <source>
        <dbReference type="Pfam" id="PF10502"/>
    </source>
</evidence>
<dbReference type="CDD" id="cd06530">
    <property type="entry name" value="S26_SPase_I"/>
    <property type="match status" value="1"/>
</dbReference>
<comment type="catalytic activity">
    <reaction evidence="1 7">
        <text>Cleavage of hydrophobic, N-terminal signal or leader sequences from secreted and periplasmic proteins.</text>
        <dbReference type="EC" id="3.4.21.89"/>
    </reaction>
</comment>
<comment type="subcellular location">
    <subcellularLocation>
        <location evidence="2">Cell membrane</location>
        <topology evidence="2">Single-pass type II membrane protein</topology>
    </subcellularLocation>
    <subcellularLocation>
        <location evidence="7">Membrane</location>
        <topology evidence="7">Single-pass type II membrane protein</topology>
    </subcellularLocation>
</comment>
<reference evidence="10 11" key="1">
    <citation type="submission" date="2019-10" db="EMBL/GenBank/DDBJ databases">
        <title>Actinomadura rubteroloni sp. nov. and Actinomadura macrotermitis sp. nov., isolated from the gut of fungus growing-termite Macrotermes natalensis.</title>
        <authorList>
            <person name="Benndorf R."/>
            <person name="Martin K."/>
            <person name="Kuefner M."/>
            <person name="De Beer W."/>
            <person name="Kaster A.-K."/>
            <person name="Vollmers J."/>
            <person name="Poulsen M."/>
            <person name="Beemelmanns C."/>
        </authorList>
    </citation>
    <scope>NUCLEOTIDE SEQUENCE [LARGE SCALE GENOMIC DNA]</scope>
    <source>
        <strain evidence="10 11">RB68</strain>
    </source>
</reference>
<sequence length="235" mass="25643">MTSEDREVVTADEPDAPEERPEKKKRPFWQELPILIVVALLLAMLIKAFAVQAFYIPSGSMENTLQVGDRVLVNKIVYRTRDIRRGDIVVFRGTGSWKGEAPPPDGGAVSTALRTVGGWFGVANGEKDYIKRVIGVPGDHVQCAGGGAPVLVNGRPLDERSYLHEGNAPSADKFDVTVPAGRLWVMGDHRNDSADSRFHREDPDGGTIPMKNVVGRAFVVVWPFGDAKTLANPKT</sequence>
<evidence type="ECO:0000256" key="3">
    <source>
        <dbReference type="ARBA" id="ARBA00009370"/>
    </source>
</evidence>
<evidence type="ECO:0000256" key="5">
    <source>
        <dbReference type="ARBA" id="ARBA00022801"/>
    </source>
</evidence>
<feature type="domain" description="Peptidase S26" evidence="9">
    <location>
        <begin position="31"/>
        <end position="222"/>
    </location>
</feature>
<accession>A0A7K0BWW7</accession>
<feature type="region of interest" description="Disordered" evidence="8">
    <location>
        <begin position="1"/>
        <end position="24"/>
    </location>
</feature>
<dbReference type="RefSeq" id="WP_153533838.1">
    <property type="nucleotide sequence ID" value="NZ_WEGH01000002.1"/>
</dbReference>
<feature type="active site" evidence="6">
    <location>
        <position position="60"/>
    </location>
</feature>
<dbReference type="InterPro" id="IPR036286">
    <property type="entry name" value="LexA/Signal_pep-like_sf"/>
</dbReference>
<dbReference type="EMBL" id="WEGH01000002">
    <property type="protein sequence ID" value="MQY05673.1"/>
    <property type="molecule type" value="Genomic_DNA"/>
</dbReference>
<keyword evidence="7" id="KW-0472">Membrane</keyword>
<dbReference type="PANTHER" id="PTHR43390">
    <property type="entry name" value="SIGNAL PEPTIDASE I"/>
    <property type="match status" value="1"/>
</dbReference>
<dbReference type="GO" id="GO:0004252">
    <property type="term" value="F:serine-type endopeptidase activity"/>
    <property type="evidence" value="ECO:0007669"/>
    <property type="project" value="InterPro"/>
</dbReference>
<dbReference type="EC" id="3.4.21.89" evidence="4 7"/>
<dbReference type="InterPro" id="IPR019758">
    <property type="entry name" value="Pept_S26A_signal_pept_1_CS"/>
</dbReference>
<dbReference type="GO" id="GO:0009003">
    <property type="term" value="F:signal peptidase activity"/>
    <property type="evidence" value="ECO:0007669"/>
    <property type="project" value="UniProtKB-EC"/>
</dbReference>
<keyword evidence="7" id="KW-0645">Protease</keyword>
<dbReference type="PROSITE" id="PS00761">
    <property type="entry name" value="SPASE_I_3"/>
    <property type="match status" value="1"/>
</dbReference>
<evidence type="ECO:0000256" key="4">
    <source>
        <dbReference type="ARBA" id="ARBA00013208"/>
    </source>
</evidence>
<evidence type="ECO:0000256" key="7">
    <source>
        <dbReference type="RuleBase" id="RU362042"/>
    </source>
</evidence>
<dbReference type="OrthoDB" id="9815782at2"/>
<evidence type="ECO:0000256" key="2">
    <source>
        <dbReference type="ARBA" id="ARBA00004401"/>
    </source>
</evidence>
<evidence type="ECO:0000313" key="10">
    <source>
        <dbReference type="EMBL" id="MQY05673.1"/>
    </source>
</evidence>
<dbReference type="Gene3D" id="2.10.109.10">
    <property type="entry name" value="Umud Fragment, subunit A"/>
    <property type="match status" value="1"/>
</dbReference>
<gene>
    <name evidence="10" type="primary">lepB</name>
    <name evidence="10" type="ORF">ACRB68_37500</name>
</gene>
<keyword evidence="11" id="KW-1185">Reference proteome</keyword>
<dbReference type="InterPro" id="IPR019533">
    <property type="entry name" value="Peptidase_S26"/>
</dbReference>
<dbReference type="PRINTS" id="PR00727">
    <property type="entry name" value="LEADERPTASE"/>
</dbReference>
<evidence type="ECO:0000256" key="6">
    <source>
        <dbReference type="PIRSR" id="PIRSR600223-1"/>
    </source>
</evidence>
<proteinExistence type="inferred from homology"/>
<evidence type="ECO:0000313" key="11">
    <source>
        <dbReference type="Proteomes" id="UP000487268"/>
    </source>
</evidence>
<keyword evidence="7" id="KW-1133">Transmembrane helix</keyword>
<dbReference type="Pfam" id="PF10502">
    <property type="entry name" value="Peptidase_S26"/>
    <property type="match status" value="1"/>
</dbReference>